<evidence type="ECO:0008006" key="5">
    <source>
        <dbReference type="Google" id="ProtNLM"/>
    </source>
</evidence>
<feature type="transmembrane region" description="Helical" evidence="2">
    <location>
        <begin position="7"/>
        <end position="29"/>
    </location>
</feature>
<protein>
    <recommendedName>
        <fullName evidence="5">Transmembrane protein</fullName>
    </recommendedName>
</protein>
<feature type="transmembrane region" description="Helical" evidence="2">
    <location>
        <begin position="81"/>
        <end position="104"/>
    </location>
</feature>
<dbReference type="OrthoDB" id="2440866at2759"/>
<feature type="transmembrane region" description="Helical" evidence="2">
    <location>
        <begin position="447"/>
        <end position="476"/>
    </location>
</feature>
<dbReference type="Proteomes" id="UP000738325">
    <property type="component" value="Unassembled WGS sequence"/>
</dbReference>
<proteinExistence type="predicted"/>
<feature type="region of interest" description="Disordered" evidence="1">
    <location>
        <begin position="220"/>
        <end position="241"/>
    </location>
</feature>
<evidence type="ECO:0000313" key="4">
    <source>
        <dbReference type="Proteomes" id="UP000738325"/>
    </source>
</evidence>
<comment type="caution">
    <text evidence="3">The sequence shown here is derived from an EMBL/GenBank/DDBJ whole genome shotgun (WGS) entry which is preliminary data.</text>
</comment>
<feature type="compositionally biased region" description="Acidic residues" evidence="1">
    <location>
        <begin position="227"/>
        <end position="239"/>
    </location>
</feature>
<feature type="transmembrane region" description="Helical" evidence="2">
    <location>
        <begin position="41"/>
        <end position="60"/>
    </location>
</feature>
<evidence type="ECO:0000256" key="2">
    <source>
        <dbReference type="SAM" id="Phobius"/>
    </source>
</evidence>
<feature type="compositionally biased region" description="Polar residues" evidence="1">
    <location>
        <begin position="311"/>
        <end position="352"/>
    </location>
</feature>
<keyword evidence="2" id="KW-0812">Transmembrane</keyword>
<organism evidence="3 4">
    <name type="scientific">Dissophora globulifera</name>
    <dbReference type="NCBI Taxonomy" id="979702"/>
    <lineage>
        <taxon>Eukaryota</taxon>
        <taxon>Fungi</taxon>
        <taxon>Fungi incertae sedis</taxon>
        <taxon>Mucoromycota</taxon>
        <taxon>Mortierellomycotina</taxon>
        <taxon>Mortierellomycetes</taxon>
        <taxon>Mortierellales</taxon>
        <taxon>Mortierellaceae</taxon>
        <taxon>Dissophora</taxon>
    </lineage>
</organism>
<sequence>MAQRPVLHALFHSVATLGYIPFALTSVLISSSSPFVSIPPIGVILIAFVPPLTAFPVLCFSYRYLERFECISLTVQRARTYVMLAGCGLCFLVAAHLMMVHLLANAHNTTYHPLTQTFTPIQPLPQLQLQQQQPPVQQIQQPIHMTAITATSATPIVANIGSATAGNGQEATDRSGQDPRVSNMLPLAISDSLEEALAETQTWPIPFTTSFLLHLPLQEAEAHEQQQEEEDEEQEEDAIVDNSGIAVAASRLSKRSRDSAAIDNAPMFKTLVPMHLLNHSKDGGSSAVGELKTSDSDDHAAIHPQQEQRDMSSQQPFLPGEQPQQQPAVSSSDGTVISDTPSIPAKTVTTGENGAPPPQLEGESNNGNTANSTEQGSRGDASIHFSDPEAMAILSPGYYDLQVLHWTLYIGAQGFLVFLLIMLFLGVLVLTEYVLDREDEDFAQLQYLYWARVVGIASATIVSAVHGSLLSGYVLLDGQSDWIAKAAVGAICMYWVTMTSVMSKVVGPLPY</sequence>
<gene>
    <name evidence="3" type="ORF">BGZ99_001048</name>
</gene>
<keyword evidence="2" id="KW-1133">Transmembrane helix</keyword>
<evidence type="ECO:0000313" key="3">
    <source>
        <dbReference type="EMBL" id="KAG0308892.1"/>
    </source>
</evidence>
<reference evidence="3" key="1">
    <citation type="journal article" date="2020" name="Fungal Divers.">
        <title>Resolving the Mortierellaceae phylogeny through synthesis of multi-gene phylogenetics and phylogenomics.</title>
        <authorList>
            <person name="Vandepol N."/>
            <person name="Liber J."/>
            <person name="Desiro A."/>
            <person name="Na H."/>
            <person name="Kennedy M."/>
            <person name="Barry K."/>
            <person name="Grigoriev I.V."/>
            <person name="Miller A.N."/>
            <person name="O'Donnell K."/>
            <person name="Stajich J.E."/>
            <person name="Bonito G."/>
        </authorList>
    </citation>
    <scope>NUCLEOTIDE SEQUENCE</scope>
    <source>
        <strain evidence="3">REB-010B</strain>
    </source>
</reference>
<keyword evidence="4" id="KW-1185">Reference proteome</keyword>
<evidence type="ECO:0000256" key="1">
    <source>
        <dbReference type="SAM" id="MobiDB-lite"/>
    </source>
</evidence>
<dbReference type="EMBL" id="JAAAIP010001240">
    <property type="protein sequence ID" value="KAG0308892.1"/>
    <property type="molecule type" value="Genomic_DNA"/>
</dbReference>
<accession>A0A9P6QZS1</accession>
<keyword evidence="2" id="KW-0472">Membrane</keyword>
<dbReference type="AlphaFoldDB" id="A0A9P6QZS1"/>
<feature type="region of interest" description="Disordered" evidence="1">
    <location>
        <begin position="304"/>
        <end position="382"/>
    </location>
</feature>
<feature type="compositionally biased region" description="Polar residues" evidence="1">
    <location>
        <begin position="362"/>
        <end position="376"/>
    </location>
</feature>
<feature type="transmembrane region" description="Helical" evidence="2">
    <location>
        <begin position="482"/>
        <end position="502"/>
    </location>
</feature>
<name>A0A9P6QZS1_9FUNG</name>
<feature type="transmembrane region" description="Helical" evidence="2">
    <location>
        <begin position="406"/>
        <end position="435"/>
    </location>
</feature>